<dbReference type="OrthoDB" id="8527479at2"/>
<dbReference type="EMBL" id="CP019607">
    <property type="protein sequence ID" value="AQP50701.1"/>
    <property type="molecule type" value="Genomic_DNA"/>
</dbReference>
<proteinExistence type="predicted"/>
<accession>A0A1Q2CXD1</accession>
<dbReference type="Pfam" id="PF09707">
    <property type="entry name" value="Cas_Cas2CT1978"/>
    <property type="match status" value="1"/>
</dbReference>
<dbReference type="Gene3D" id="3.30.70.240">
    <property type="match status" value="1"/>
</dbReference>
<dbReference type="AlphaFoldDB" id="A0A1Q2CXD1"/>
<reference evidence="1 2" key="1">
    <citation type="journal article" date="2008" name="Int. J. Syst. Evol. Microbiol.">
        <title>Tessaracoccus flavescens sp. nov., isolated from marine sediment.</title>
        <authorList>
            <person name="Lee D.W."/>
            <person name="Lee S.D."/>
        </authorList>
    </citation>
    <scope>NUCLEOTIDE SEQUENCE [LARGE SCALE GENOMIC DNA]</scope>
    <source>
        <strain evidence="1 2">SST-39T</strain>
    </source>
</reference>
<dbReference type="NCBIfam" id="TIGR01873">
    <property type="entry name" value="cas_CT1978"/>
    <property type="match status" value="1"/>
</dbReference>
<evidence type="ECO:0000313" key="1">
    <source>
        <dbReference type="EMBL" id="AQP50701.1"/>
    </source>
</evidence>
<dbReference type="Proteomes" id="UP000188235">
    <property type="component" value="Chromosome"/>
</dbReference>
<dbReference type="InterPro" id="IPR010152">
    <property type="entry name" value="CRISPR-assoc_prot_Cas2_sub"/>
</dbReference>
<dbReference type="RefSeq" id="WP_077349295.1">
    <property type="nucleotide sequence ID" value="NZ_CP019607.1"/>
</dbReference>
<dbReference type="STRING" id="399497.BW733_07505"/>
<protein>
    <submittedName>
        <fullName evidence="1">Type I-E CRISPR-associated endoribonuclease Cas2</fullName>
    </submittedName>
</protein>
<gene>
    <name evidence="1" type="ORF">BW733_07505</name>
</gene>
<name>A0A1Q2CXD1_9ACTN</name>
<keyword evidence="2" id="KW-1185">Reference proteome</keyword>
<sequence>MVVIVLSNCPEGLRGHLTRWLLEVSPGVFVGYLTVRIRDHLWLRVLEMCKDGRAIMIFGTSGEQRLGFKVHNHAWEVVDVDGVSLMRRQEGGMKNPMRRGWSSASRVRRSRR</sequence>
<organism evidence="1 2">
    <name type="scientific">Tessaracoccus flavescens</name>
    <dbReference type="NCBI Taxonomy" id="399497"/>
    <lineage>
        <taxon>Bacteria</taxon>
        <taxon>Bacillati</taxon>
        <taxon>Actinomycetota</taxon>
        <taxon>Actinomycetes</taxon>
        <taxon>Propionibacteriales</taxon>
        <taxon>Propionibacteriaceae</taxon>
        <taxon>Tessaracoccus</taxon>
    </lineage>
</organism>
<dbReference type="KEGG" id="tfa:BW733_07505"/>
<evidence type="ECO:0000313" key="2">
    <source>
        <dbReference type="Proteomes" id="UP000188235"/>
    </source>
</evidence>